<evidence type="ECO:0000256" key="1">
    <source>
        <dbReference type="ARBA" id="ARBA00022679"/>
    </source>
</evidence>
<dbReference type="OrthoDB" id="9772975at2"/>
<dbReference type="InterPro" id="IPR034733">
    <property type="entry name" value="AcCoA_carboxyl_beta"/>
</dbReference>
<dbReference type="PROSITE" id="PS50989">
    <property type="entry name" value="COA_CT_CTER"/>
    <property type="match status" value="1"/>
</dbReference>
<dbReference type="Gene3D" id="3.90.226.10">
    <property type="entry name" value="2-enoyl-CoA Hydratase, Chain A, domain 1"/>
    <property type="match status" value="2"/>
</dbReference>
<sequence length="519" mass="55612">MPRPGVDELVATILDPGSIEPWHFDVPDSSVVQPYRAELEEARKATGRRESVIACCGTVNGRRVAVIAGDPAFLGGSIGVSAGERLTRAIERATAERLPLIALPVGGGTRMQEGTVAFLQMVKIAGAVMAHKEERLPYLVYLRHPTMGGVFASWGSLGHVTLAEPGALVGFLGPRVYEALYGERFPEGVQLSDNLAERGVIDAVCEPEELSSYLDRLLNVVAERPVVGTAGPAATPRLPDVPAWESVLRTRLPDRPGLRELLQHAARDVTMLNGTGDGESHPGSVLALARWGDAPCVVVGQDRHDQGRPLDPAALREVRRGIRLARELNLPLLSVIDTPGAALSKEAEERGLASEIARTLSELITLPTATVSLLMGQGTGGIALALTPADVVVASQHAWLAPLPPEGASAIVHRTVDRAPEMATAQGIRAADLLRAGIVDRVVLEPEDPGAERRQFCRSLGLALHDEIQRVVSMDDAERRERRRLRFRTLGLSLDPPIGRAASGTRWVHREELPGVPGA</sequence>
<protein>
    <submittedName>
        <fullName evidence="2">Acetyl-CoA carboxyl transferase</fullName>
    </submittedName>
</protein>
<name>A0A1Q2CF97_9ACTN</name>
<dbReference type="SUPFAM" id="SSF52096">
    <property type="entry name" value="ClpP/crotonase"/>
    <property type="match status" value="2"/>
</dbReference>
<dbReference type="EMBL" id="CP019605">
    <property type="protein sequence ID" value="AQP44778.1"/>
    <property type="molecule type" value="Genomic_DNA"/>
</dbReference>
<evidence type="ECO:0000313" key="3">
    <source>
        <dbReference type="Proteomes" id="UP000188324"/>
    </source>
</evidence>
<dbReference type="Pfam" id="PF01039">
    <property type="entry name" value="Carboxyl_trans"/>
    <property type="match status" value="1"/>
</dbReference>
<keyword evidence="3" id="KW-1185">Reference proteome</keyword>
<proteinExistence type="predicted"/>
<dbReference type="PRINTS" id="PR01070">
    <property type="entry name" value="ACCCTRFRASEB"/>
</dbReference>
<dbReference type="PROSITE" id="PS50980">
    <property type="entry name" value="COA_CT_NTER"/>
    <property type="match status" value="1"/>
</dbReference>
<dbReference type="AlphaFoldDB" id="A0A1Q2CF97"/>
<dbReference type="GO" id="GO:0009317">
    <property type="term" value="C:acetyl-CoA carboxylase complex"/>
    <property type="evidence" value="ECO:0007669"/>
    <property type="project" value="InterPro"/>
</dbReference>
<reference evidence="2 3" key="1">
    <citation type="journal article" date="2016" name="Int. J. Syst. Evol. Microbiol.">
        <title>Tessaracoccus flavus sp. nov., isolated from the drainage system of a lindane-producing factory.</title>
        <authorList>
            <person name="Kumari R."/>
            <person name="Singh P."/>
            <person name="Schumann P."/>
            <person name="Lal R."/>
        </authorList>
    </citation>
    <scope>NUCLEOTIDE SEQUENCE [LARGE SCALE GENOMIC DNA]</scope>
    <source>
        <strain evidence="2 3">RP1T</strain>
    </source>
</reference>
<dbReference type="GO" id="GO:0006633">
    <property type="term" value="P:fatty acid biosynthetic process"/>
    <property type="evidence" value="ECO:0007669"/>
    <property type="project" value="InterPro"/>
</dbReference>
<dbReference type="GO" id="GO:0016740">
    <property type="term" value="F:transferase activity"/>
    <property type="evidence" value="ECO:0007669"/>
    <property type="project" value="UniProtKB-KW"/>
</dbReference>
<dbReference type="KEGG" id="tfl:RPIT_08190"/>
<dbReference type="RefSeq" id="WP_077342185.1">
    <property type="nucleotide sequence ID" value="NZ_CP019605.1"/>
</dbReference>
<dbReference type="Proteomes" id="UP000188324">
    <property type="component" value="Chromosome"/>
</dbReference>
<dbReference type="InterPro" id="IPR000438">
    <property type="entry name" value="Acetyl_CoA_COase_Trfase_b_su"/>
</dbReference>
<accession>A0A1Q2CF97</accession>
<dbReference type="PANTHER" id="PTHR42995:SF5">
    <property type="entry name" value="ACETYL-COENZYME A CARBOXYLASE CARBOXYL TRANSFERASE SUBUNIT BETA, CHLOROPLASTIC"/>
    <property type="match status" value="1"/>
</dbReference>
<gene>
    <name evidence="2" type="ORF">RPIT_08190</name>
</gene>
<keyword evidence="1 2" id="KW-0808">Transferase</keyword>
<dbReference type="InterPro" id="IPR029045">
    <property type="entry name" value="ClpP/crotonase-like_dom_sf"/>
</dbReference>
<dbReference type="InterPro" id="IPR011762">
    <property type="entry name" value="COA_CT_N"/>
</dbReference>
<organism evidence="2 3">
    <name type="scientific">Tessaracoccus flavus</name>
    <dbReference type="NCBI Taxonomy" id="1610493"/>
    <lineage>
        <taxon>Bacteria</taxon>
        <taxon>Bacillati</taxon>
        <taxon>Actinomycetota</taxon>
        <taxon>Actinomycetes</taxon>
        <taxon>Propionibacteriales</taxon>
        <taxon>Propionibacteriaceae</taxon>
        <taxon>Tessaracoccus</taxon>
    </lineage>
</organism>
<dbReference type="InterPro" id="IPR011763">
    <property type="entry name" value="COA_CT_C"/>
</dbReference>
<dbReference type="STRING" id="1610493.RPIT_08190"/>
<dbReference type="GO" id="GO:0003989">
    <property type="term" value="F:acetyl-CoA carboxylase activity"/>
    <property type="evidence" value="ECO:0007669"/>
    <property type="project" value="InterPro"/>
</dbReference>
<evidence type="ECO:0000313" key="2">
    <source>
        <dbReference type="EMBL" id="AQP44778.1"/>
    </source>
</evidence>
<dbReference type="PANTHER" id="PTHR42995">
    <property type="entry name" value="ACETYL-COENZYME A CARBOXYLASE CARBOXYL TRANSFERASE SUBUNIT BETA, CHLOROPLASTIC"/>
    <property type="match status" value="1"/>
</dbReference>
<dbReference type="GO" id="GO:2001295">
    <property type="term" value="P:malonyl-CoA biosynthetic process"/>
    <property type="evidence" value="ECO:0007669"/>
    <property type="project" value="TreeGrafter"/>
</dbReference>